<proteinExistence type="predicted"/>
<dbReference type="AlphaFoldDB" id="A0AAQ3PLP4"/>
<reference evidence="2 3" key="1">
    <citation type="submission" date="2024-02" db="EMBL/GenBank/DDBJ databases">
        <title>High-quality chromosome-scale genome assembly of Pensacola bahiagrass (Paspalum notatum Flugge var. saurae).</title>
        <authorList>
            <person name="Vega J.M."/>
            <person name="Podio M."/>
            <person name="Orjuela J."/>
            <person name="Siena L.A."/>
            <person name="Pessino S.C."/>
            <person name="Combes M.C."/>
            <person name="Mariac C."/>
            <person name="Albertini E."/>
            <person name="Pupilli F."/>
            <person name="Ortiz J.P.A."/>
            <person name="Leblanc O."/>
        </authorList>
    </citation>
    <scope>NUCLEOTIDE SEQUENCE [LARGE SCALE GENOMIC DNA]</scope>
    <source>
        <strain evidence="2">R1</strain>
        <tissue evidence="2">Leaf</tissue>
    </source>
</reference>
<name>A0AAQ3PLP4_PASNO</name>
<organism evidence="2 3">
    <name type="scientific">Paspalum notatum var. saurae</name>
    <dbReference type="NCBI Taxonomy" id="547442"/>
    <lineage>
        <taxon>Eukaryota</taxon>
        <taxon>Viridiplantae</taxon>
        <taxon>Streptophyta</taxon>
        <taxon>Embryophyta</taxon>
        <taxon>Tracheophyta</taxon>
        <taxon>Spermatophyta</taxon>
        <taxon>Magnoliopsida</taxon>
        <taxon>Liliopsida</taxon>
        <taxon>Poales</taxon>
        <taxon>Poaceae</taxon>
        <taxon>PACMAD clade</taxon>
        <taxon>Panicoideae</taxon>
        <taxon>Andropogonodae</taxon>
        <taxon>Paspaleae</taxon>
        <taxon>Paspalinae</taxon>
        <taxon>Paspalum</taxon>
    </lineage>
</organism>
<evidence type="ECO:0000313" key="3">
    <source>
        <dbReference type="Proteomes" id="UP001341281"/>
    </source>
</evidence>
<dbReference type="EMBL" id="CP144745">
    <property type="protein sequence ID" value="WVZ53185.1"/>
    <property type="molecule type" value="Genomic_DNA"/>
</dbReference>
<dbReference type="Proteomes" id="UP001341281">
    <property type="component" value="Chromosome 01"/>
</dbReference>
<accession>A0AAQ3PLP4</accession>
<protein>
    <submittedName>
        <fullName evidence="2">Uncharacterized protein</fullName>
    </submittedName>
</protein>
<keyword evidence="3" id="KW-1185">Reference proteome</keyword>
<evidence type="ECO:0000256" key="1">
    <source>
        <dbReference type="SAM" id="MobiDB-lite"/>
    </source>
</evidence>
<gene>
    <name evidence="2" type="ORF">U9M48_004161</name>
</gene>
<evidence type="ECO:0000313" key="2">
    <source>
        <dbReference type="EMBL" id="WVZ53185.1"/>
    </source>
</evidence>
<feature type="compositionally biased region" description="Polar residues" evidence="1">
    <location>
        <begin position="1"/>
        <end position="11"/>
    </location>
</feature>
<sequence length="322" mass="31713">MARAASPTSATPLAEPTAPHAATAWDARPGRQTPCPPPAVALLSRQTRSPPADGAARRDRCPVHVPQPSTPRLPTLHDGTHSVTDLRHAPGRADGAAATWDARPGPQPACDARPLRQTPCPLSPSRAARHDLAGALRWSGGGGPTQLKPVMEGDGDGCTQEMDRVLLLCGVPVGSGQAATGDSLLGHGAAPIESDQAAVAEQGLGRGHPNGAEVAVGRGAVAFGRGQPPAAADGTLGRGAAAFGRGQASGVEGALARGGAPIGTGHVVAGDGGLARGGAPIGRGHVVAGDGGLPLGTAGFGRVHTAGVTRSQGQGAATLCRG</sequence>
<feature type="region of interest" description="Disordered" evidence="1">
    <location>
        <begin position="1"/>
        <end position="78"/>
    </location>
</feature>